<evidence type="ECO:0000259" key="2">
    <source>
        <dbReference type="Pfam" id="PF23324"/>
    </source>
</evidence>
<accession>A0ABP0Y5Y4</accession>
<dbReference type="PANTHER" id="PTHR34272">
    <property type="entry name" value="EXPRESSED PROTEIN"/>
    <property type="match status" value="1"/>
</dbReference>
<dbReference type="Proteomes" id="UP001642487">
    <property type="component" value="Chromosome 2"/>
</dbReference>
<name>A0ABP0Y5Y4_9ROSI</name>
<sequence length="293" mass="34344">MDENAACFLLENHALGGRGLTHKTQDGFGLHRSAIKNVIRTQTLASIEANLHYLVLVSIIMRTQEKSRQGRLNLDLSLHPPSHSPPQPVDNETSSHQQQEEEEEEEEETMEQPRQRRRRTRADTRRMEPPYPWSTDRRAVIHKLEYLQANNIVTIKGEVKCKKCERKYEMEYELMNKFYEITRFIESEKNSMHDRAPSCWANPILPNCNFCNKEKCVEPVIISQEEGDDDDQFSRINWLFLLLGKFLGCLKLKQLRYFCAQNNIHRTGAKNRLLYLVYLALCQQLQPSNIHFL</sequence>
<gene>
    <name evidence="3" type="ORF">CITCOLO1_LOCUS7710</name>
</gene>
<evidence type="ECO:0000313" key="3">
    <source>
        <dbReference type="EMBL" id="CAK9315870.1"/>
    </source>
</evidence>
<dbReference type="EMBL" id="OZ021736">
    <property type="protein sequence ID" value="CAK9315870.1"/>
    <property type="molecule type" value="Genomic_DNA"/>
</dbReference>
<evidence type="ECO:0000313" key="4">
    <source>
        <dbReference type="Proteomes" id="UP001642487"/>
    </source>
</evidence>
<evidence type="ECO:0000256" key="1">
    <source>
        <dbReference type="SAM" id="MobiDB-lite"/>
    </source>
</evidence>
<dbReference type="PANTHER" id="PTHR34272:SF1">
    <property type="entry name" value="EXPRESSED PROTEIN"/>
    <property type="match status" value="1"/>
</dbReference>
<keyword evidence="4" id="KW-1185">Reference proteome</keyword>
<dbReference type="InterPro" id="IPR055513">
    <property type="entry name" value="DUF7086"/>
</dbReference>
<protein>
    <recommendedName>
        <fullName evidence="2">DUF7086 domain-containing protein</fullName>
    </recommendedName>
</protein>
<reference evidence="3 4" key="1">
    <citation type="submission" date="2024-03" db="EMBL/GenBank/DDBJ databases">
        <authorList>
            <person name="Gkanogiannis A."/>
            <person name="Becerra Lopez-Lavalle L."/>
        </authorList>
    </citation>
    <scope>NUCLEOTIDE SEQUENCE [LARGE SCALE GENOMIC DNA]</scope>
</reference>
<proteinExistence type="predicted"/>
<dbReference type="Pfam" id="PF23324">
    <property type="entry name" value="DUF7086"/>
    <property type="match status" value="1"/>
</dbReference>
<feature type="domain" description="DUF7086" evidence="2">
    <location>
        <begin position="144"/>
        <end position="285"/>
    </location>
</feature>
<organism evidence="3 4">
    <name type="scientific">Citrullus colocynthis</name>
    <name type="common">colocynth</name>
    <dbReference type="NCBI Taxonomy" id="252529"/>
    <lineage>
        <taxon>Eukaryota</taxon>
        <taxon>Viridiplantae</taxon>
        <taxon>Streptophyta</taxon>
        <taxon>Embryophyta</taxon>
        <taxon>Tracheophyta</taxon>
        <taxon>Spermatophyta</taxon>
        <taxon>Magnoliopsida</taxon>
        <taxon>eudicotyledons</taxon>
        <taxon>Gunneridae</taxon>
        <taxon>Pentapetalae</taxon>
        <taxon>rosids</taxon>
        <taxon>fabids</taxon>
        <taxon>Cucurbitales</taxon>
        <taxon>Cucurbitaceae</taxon>
        <taxon>Benincaseae</taxon>
        <taxon>Citrullus</taxon>
    </lineage>
</organism>
<feature type="region of interest" description="Disordered" evidence="1">
    <location>
        <begin position="74"/>
        <end position="132"/>
    </location>
</feature>
<feature type="compositionally biased region" description="Acidic residues" evidence="1">
    <location>
        <begin position="100"/>
        <end position="110"/>
    </location>
</feature>